<dbReference type="Pfam" id="PF07690">
    <property type="entry name" value="MFS_1"/>
    <property type="match status" value="1"/>
</dbReference>
<keyword evidence="8" id="KW-1185">Reference proteome</keyword>
<dbReference type="PANTHER" id="PTHR23514:SF13">
    <property type="entry name" value="INNER MEMBRANE PROTEIN YBJJ"/>
    <property type="match status" value="1"/>
</dbReference>
<dbReference type="PANTHER" id="PTHR23514">
    <property type="entry name" value="BYPASS OF STOP CODON PROTEIN 6"/>
    <property type="match status" value="1"/>
</dbReference>
<evidence type="ECO:0000256" key="6">
    <source>
        <dbReference type="SAM" id="Phobius"/>
    </source>
</evidence>
<dbReference type="Gene3D" id="1.20.1250.20">
    <property type="entry name" value="MFS general substrate transporter like domains"/>
    <property type="match status" value="2"/>
</dbReference>
<feature type="transmembrane region" description="Helical" evidence="6">
    <location>
        <begin position="326"/>
        <end position="351"/>
    </location>
</feature>
<name>A0A3M2L2C2_9NOCA</name>
<feature type="transmembrane region" description="Helical" evidence="6">
    <location>
        <begin position="138"/>
        <end position="157"/>
    </location>
</feature>
<feature type="transmembrane region" description="Helical" evidence="6">
    <location>
        <begin position="163"/>
        <end position="183"/>
    </location>
</feature>
<comment type="subcellular location">
    <subcellularLocation>
        <location evidence="1">Membrane</location>
        <topology evidence="1">Multi-pass membrane protein</topology>
    </subcellularLocation>
</comment>
<dbReference type="SUPFAM" id="SSF103473">
    <property type="entry name" value="MFS general substrate transporter"/>
    <property type="match status" value="1"/>
</dbReference>
<accession>A0A3M2L2C2</accession>
<feature type="compositionally biased region" description="Low complexity" evidence="5">
    <location>
        <begin position="224"/>
        <end position="283"/>
    </location>
</feature>
<evidence type="ECO:0000256" key="3">
    <source>
        <dbReference type="ARBA" id="ARBA00022989"/>
    </source>
</evidence>
<feature type="compositionally biased region" description="Low complexity" evidence="5">
    <location>
        <begin position="194"/>
        <end position="206"/>
    </location>
</feature>
<dbReference type="EMBL" id="RFFH01000006">
    <property type="protein sequence ID" value="RMI31691.1"/>
    <property type="molecule type" value="Genomic_DNA"/>
</dbReference>
<protein>
    <submittedName>
        <fullName evidence="7">MFS transporter</fullName>
    </submittedName>
</protein>
<dbReference type="GO" id="GO:0022857">
    <property type="term" value="F:transmembrane transporter activity"/>
    <property type="evidence" value="ECO:0007669"/>
    <property type="project" value="InterPro"/>
</dbReference>
<proteinExistence type="predicted"/>
<dbReference type="InterPro" id="IPR011701">
    <property type="entry name" value="MFS"/>
</dbReference>
<evidence type="ECO:0000256" key="5">
    <source>
        <dbReference type="SAM" id="MobiDB-lite"/>
    </source>
</evidence>
<evidence type="ECO:0000256" key="4">
    <source>
        <dbReference type="ARBA" id="ARBA00023136"/>
    </source>
</evidence>
<dbReference type="InterPro" id="IPR051788">
    <property type="entry name" value="MFS_Transporter"/>
</dbReference>
<evidence type="ECO:0000313" key="7">
    <source>
        <dbReference type="EMBL" id="RMI31691.1"/>
    </source>
</evidence>
<dbReference type="AlphaFoldDB" id="A0A3M2L2C2"/>
<sequence length="490" mass="48394">MDTAGIMRQARRARVAVFGVFGLNGFLAAMWVVHIPAITGRTGVSHAVLGVLILVMALGGIAGMQAVGPVADRFGSRAVVAAALGALAVTVLGPALATGPVALGAALLAFGAANGALDVSMNAQAVHVERVYGRPIMSAFHGAFSCGGLAGSLLGAAALRANWALPVTFTATAILGALAACMLTRHLLPAGSHTGTTIPGTGTTPTPRSPTEATDSDAAQPHRPTAASAATGPDAAAAATAAQPHQPTAASAATGPDGAAAATAAQPHQPATASATGAAAAGSVNPARGRRGPWRRVLPLAVLAFAVLMTEGVANDWSALQVREHLRVSSATAALAFGAFSTTMTLGRFTADRICARIGRVAVVRWGTLLAAAGLGLIIAVPWLPTTLAGWALLGAGLAGAVPQIFTAAGNLGSSTPTTDMSRVFGIGYLGFLAGPSVIGRLSESSSLTIALLFPLAAVLLCAAGAGVVVPPGDEPAGPVPARAQDQPAT</sequence>
<dbReference type="GO" id="GO:0016020">
    <property type="term" value="C:membrane"/>
    <property type="evidence" value="ECO:0007669"/>
    <property type="project" value="UniProtKB-SubCell"/>
</dbReference>
<feature type="transmembrane region" description="Helical" evidence="6">
    <location>
        <begin position="99"/>
        <end position="117"/>
    </location>
</feature>
<gene>
    <name evidence="7" type="ORF">EBN03_15900</name>
</gene>
<feature type="transmembrane region" description="Helical" evidence="6">
    <location>
        <begin position="424"/>
        <end position="442"/>
    </location>
</feature>
<evidence type="ECO:0000256" key="2">
    <source>
        <dbReference type="ARBA" id="ARBA00022692"/>
    </source>
</evidence>
<feature type="transmembrane region" description="Helical" evidence="6">
    <location>
        <begin position="74"/>
        <end position="93"/>
    </location>
</feature>
<dbReference type="InterPro" id="IPR036259">
    <property type="entry name" value="MFS_trans_sf"/>
</dbReference>
<keyword evidence="3 6" id="KW-1133">Transmembrane helix</keyword>
<feature type="region of interest" description="Disordered" evidence="5">
    <location>
        <begin position="192"/>
        <end position="290"/>
    </location>
</feature>
<feature type="transmembrane region" description="Helical" evidence="6">
    <location>
        <begin position="390"/>
        <end position="412"/>
    </location>
</feature>
<comment type="caution">
    <text evidence="7">The sequence shown here is derived from an EMBL/GenBank/DDBJ whole genome shotgun (WGS) entry which is preliminary data.</text>
</comment>
<keyword evidence="2 6" id="KW-0812">Transmembrane</keyword>
<feature type="transmembrane region" description="Helical" evidence="6">
    <location>
        <begin position="43"/>
        <end position="62"/>
    </location>
</feature>
<feature type="transmembrane region" description="Helical" evidence="6">
    <location>
        <begin position="297"/>
        <end position="314"/>
    </location>
</feature>
<evidence type="ECO:0000313" key="8">
    <source>
        <dbReference type="Proteomes" id="UP000279275"/>
    </source>
</evidence>
<dbReference type="CDD" id="cd17393">
    <property type="entry name" value="MFS_MosC_like"/>
    <property type="match status" value="1"/>
</dbReference>
<dbReference type="RefSeq" id="WP_122188826.1">
    <property type="nucleotide sequence ID" value="NZ_RFFH01000006.1"/>
</dbReference>
<feature type="transmembrane region" description="Helical" evidence="6">
    <location>
        <begin position="15"/>
        <end position="37"/>
    </location>
</feature>
<organism evidence="7 8">
    <name type="scientific">Nocardia stercoris</name>
    <dbReference type="NCBI Taxonomy" id="2483361"/>
    <lineage>
        <taxon>Bacteria</taxon>
        <taxon>Bacillati</taxon>
        <taxon>Actinomycetota</taxon>
        <taxon>Actinomycetes</taxon>
        <taxon>Mycobacteriales</taxon>
        <taxon>Nocardiaceae</taxon>
        <taxon>Nocardia</taxon>
    </lineage>
</organism>
<dbReference type="Proteomes" id="UP000279275">
    <property type="component" value="Unassembled WGS sequence"/>
</dbReference>
<feature type="transmembrane region" description="Helical" evidence="6">
    <location>
        <begin position="363"/>
        <end position="384"/>
    </location>
</feature>
<evidence type="ECO:0000256" key="1">
    <source>
        <dbReference type="ARBA" id="ARBA00004141"/>
    </source>
</evidence>
<keyword evidence="4 6" id="KW-0472">Membrane</keyword>
<reference evidence="7 8" key="1">
    <citation type="submission" date="2018-10" db="EMBL/GenBank/DDBJ databases">
        <title>Isolation from cow dung.</title>
        <authorList>
            <person name="Ling L."/>
        </authorList>
    </citation>
    <scope>NUCLEOTIDE SEQUENCE [LARGE SCALE GENOMIC DNA]</scope>
    <source>
        <strain evidence="7 8">NEAU-LL90</strain>
    </source>
</reference>
<feature type="transmembrane region" description="Helical" evidence="6">
    <location>
        <begin position="448"/>
        <end position="470"/>
    </location>
</feature>